<protein>
    <submittedName>
        <fullName evidence="1">Uncharacterized protein</fullName>
    </submittedName>
</protein>
<accession>A0AAV0L9S2</accession>
<gene>
    <name evidence="1" type="ORF">LITE_LOCUS22693</name>
</gene>
<reference evidence="1" key="1">
    <citation type="submission" date="2022-08" db="EMBL/GenBank/DDBJ databases">
        <authorList>
            <person name="Gutierrez-Valencia J."/>
        </authorList>
    </citation>
    <scope>NUCLEOTIDE SEQUENCE</scope>
</reference>
<keyword evidence="2" id="KW-1185">Reference proteome</keyword>
<name>A0AAV0L9S2_9ROSI</name>
<dbReference type="AlphaFoldDB" id="A0AAV0L9S2"/>
<evidence type="ECO:0000313" key="2">
    <source>
        <dbReference type="Proteomes" id="UP001154282"/>
    </source>
</evidence>
<sequence>MSLIRLVAGIKNVAHLRMSDIRERWKKSHRWQGKLFTPAARDNRVREIYIVSQLWVGEFYELENAWARRDYWSDPSIEK</sequence>
<organism evidence="1 2">
    <name type="scientific">Linum tenue</name>
    <dbReference type="NCBI Taxonomy" id="586396"/>
    <lineage>
        <taxon>Eukaryota</taxon>
        <taxon>Viridiplantae</taxon>
        <taxon>Streptophyta</taxon>
        <taxon>Embryophyta</taxon>
        <taxon>Tracheophyta</taxon>
        <taxon>Spermatophyta</taxon>
        <taxon>Magnoliopsida</taxon>
        <taxon>eudicotyledons</taxon>
        <taxon>Gunneridae</taxon>
        <taxon>Pentapetalae</taxon>
        <taxon>rosids</taxon>
        <taxon>fabids</taxon>
        <taxon>Malpighiales</taxon>
        <taxon>Linaceae</taxon>
        <taxon>Linum</taxon>
    </lineage>
</organism>
<dbReference type="EMBL" id="CAMGYJ010000006">
    <property type="protein sequence ID" value="CAI0430622.1"/>
    <property type="molecule type" value="Genomic_DNA"/>
</dbReference>
<dbReference type="Proteomes" id="UP001154282">
    <property type="component" value="Unassembled WGS sequence"/>
</dbReference>
<comment type="caution">
    <text evidence="1">The sequence shown here is derived from an EMBL/GenBank/DDBJ whole genome shotgun (WGS) entry which is preliminary data.</text>
</comment>
<proteinExistence type="predicted"/>
<evidence type="ECO:0000313" key="1">
    <source>
        <dbReference type="EMBL" id="CAI0430622.1"/>
    </source>
</evidence>